<dbReference type="STRING" id="149040.A0A194X1A4"/>
<name>A0A194X1A4_MOLSC</name>
<evidence type="ECO:0000313" key="1">
    <source>
        <dbReference type="EMBL" id="KUJ13975.1"/>
    </source>
</evidence>
<dbReference type="RefSeq" id="XP_018068330.1">
    <property type="nucleotide sequence ID" value="XM_018220202.1"/>
</dbReference>
<dbReference type="Proteomes" id="UP000070700">
    <property type="component" value="Unassembled WGS sequence"/>
</dbReference>
<keyword evidence="2" id="KW-1185">Reference proteome</keyword>
<dbReference type="InParanoid" id="A0A194X1A4"/>
<gene>
    <name evidence="1" type="ORF">LY89DRAFT_736977</name>
</gene>
<dbReference type="EMBL" id="KQ947421">
    <property type="protein sequence ID" value="KUJ13975.1"/>
    <property type="molecule type" value="Genomic_DNA"/>
</dbReference>
<accession>A0A194X1A4</accession>
<protein>
    <submittedName>
        <fullName evidence="1">Uncharacterized protein</fullName>
    </submittedName>
</protein>
<dbReference type="PANTHER" id="PTHR10622:SF10">
    <property type="entry name" value="HET DOMAIN-CONTAINING PROTEIN"/>
    <property type="match status" value="1"/>
</dbReference>
<dbReference type="PANTHER" id="PTHR10622">
    <property type="entry name" value="HET DOMAIN-CONTAINING PROTEIN"/>
    <property type="match status" value="1"/>
</dbReference>
<organism evidence="1 2">
    <name type="scientific">Mollisia scopiformis</name>
    <name type="common">Conifer needle endophyte fungus</name>
    <name type="synonym">Phialocephala scopiformis</name>
    <dbReference type="NCBI Taxonomy" id="149040"/>
    <lineage>
        <taxon>Eukaryota</taxon>
        <taxon>Fungi</taxon>
        <taxon>Dikarya</taxon>
        <taxon>Ascomycota</taxon>
        <taxon>Pezizomycotina</taxon>
        <taxon>Leotiomycetes</taxon>
        <taxon>Helotiales</taxon>
        <taxon>Mollisiaceae</taxon>
        <taxon>Mollisia</taxon>
    </lineage>
</organism>
<evidence type="ECO:0000313" key="2">
    <source>
        <dbReference type="Proteomes" id="UP000070700"/>
    </source>
</evidence>
<dbReference type="AlphaFoldDB" id="A0A194X1A4"/>
<dbReference type="KEGG" id="psco:LY89DRAFT_736977"/>
<dbReference type="OrthoDB" id="2644912at2759"/>
<sequence length="411" mass="46453">MSWAARRETTRVEDIAYCLMGFFNVSIPLLYGEGKKAFQQLQLEIIKSCDDESFLTWDRANIEPEILAPSPRNFISSGDIKFSRSMTGSQSFSCGRTTPYTMTNKGLHMSLFLIPYGALRVEFPYARWSPCKAYFALFHTLCNTAGASPLMLVGKNEQPMGDFPGGSDWSIFPISVFANMYLAQDRCLDFMNRSSVMQNNQHDDGHPALRQIYLQRIPVPRYMLGYTPWRMDFDILLKAMTILLEDFDIYRLEFDVRGHVHIVHLESAIIKVPCDRAFAFCFMEKKTGIAILLVVTGWFTGPKMTILISPTTSQSTLGNVLDLLQQLMEVDRRSTLGDHLSALEDRLSCSLGNDTSISASIRRVGGSSEYDYVLDVTLDPRGALRRPLSARLQDCNAYLLGELIRLAYISN</sequence>
<reference evidence="1 2" key="1">
    <citation type="submission" date="2015-10" db="EMBL/GenBank/DDBJ databases">
        <title>Full genome of DAOMC 229536 Phialocephala scopiformis, a fungal endophyte of spruce producing the potent anti-insectan compound rugulosin.</title>
        <authorList>
            <consortium name="DOE Joint Genome Institute"/>
            <person name="Walker A.K."/>
            <person name="Frasz S.L."/>
            <person name="Seifert K.A."/>
            <person name="Miller J.D."/>
            <person name="Mondo S.J."/>
            <person name="Labutti K."/>
            <person name="Lipzen A."/>
            <person name="Dockter R."/>
            <person name="Kennedy M."/>
            <person name="Grigoriev I.V."/>
            <person name="Spatafora J.W."/>
        </authorList>
    </citation>
    <scope>NUCLEOTIDE SEQUENCE [LARGE SCALE GENOMIC DNA]</scope>
    <source>
        <strain evidence="1 2">CBS 120377</strain>
    </source>
</reference>
<dbReference type="GeneID" id="28829928"/>
<proteinExistence type="predicted"/>